<proteinExistence type="inferred from homology"/>
<reference evidence="8 9" key="1">
    <citation type="submission" date="2016-09" db="EMBL/GenBank/DDBJ databases">
        <authorList>
            <person name="Capua I."/>
            <person name="De Benedictis P."/>
            <person name="Joannis T."/>
            <person name="Lombin L.H."/>
            <person name="Cattoli G."/>
        </authorList>
    </citation>
    <scope>NUCLEOTIDE SEQUENCE [LARGE SCALE GENOMIC DNA]</scope>
    <source>
        <strain evidence="8 9">LMG 25899</strain>
    </source>
</reference>
<dbReference type="OrthoDB" id="3335676at2"/>
<comment type="cofactor">
    <cofactor evidence="1 6 7">
        <name>pyridoxal 5'-phosphate</name>
        <dbReference type="ChEBI" id="CHEBI:597326"/>
    </cofactor>
</comment>
<dbReference type="SUPFAM" id="SSF53383">
    <property type="entry name" value="PLP-dependent transferases"/>
    <property type="match status" value="1"/>
</dbReference>
<keyword evidence="5 7" id="KW-0456">Lyase</keyword>
<evidence type="ECO:0000256" key="3">
    <source>
        <dbReference type="ARBA" id="ARBA00022793"/>
    </source>
</evidence>
<evidence type="ECO:0000256" key="5">
    <source>
        <dbReference type="ARBA" id="ARBA00023239"/>
    </source>
</evidence>
<accession>A0A1E5KX78</accession>
<dbReference type="InterPro" id="IPR015424">
    <property type="entry name" value="PyrdxlP-dep_Trfase"/>
</dbReference>
<dbReference type="Proteomes" id="UP000095256">
    <property type="component" value="Unassembled WGS sequence"/>
</dbReference>
<dbReference type="GO" id="GO:0004058">
    <property type="term" value="F:aromatic-L-amino-acid decarboxylase activity"/>
    <property type="evidence" value="ECO:0007669"/>
    <property type="project" value="UniProtKB-ARBA"/>
</dbReference>
<feature type="modified residue" description="N6-(pyridoxal phosphate)lysine" evidence="6">
    <location>
        <position position="329"/>
    </location>
</feature>
<keyword evidence="9" id="KW-1185">Reference proteome</keyword>
<comment type="similarity">
    <text evidence="2 7">Belongs to the group II decarboxylase family.</text>
</comment>
<dbReference type="STRING" id="762845.BCR26_13355"/>
<evidence type="ECO:0000313" key="8">
    <source>
        <dbReference type="EMBL" id="OEH82474.1"/>
    </source>
</evidence>
<evidence type="ECO:0000256" key="1">
    <source>
        <dbReference type="ARBA" id="ARBA00001933"/>
    </source>
</evidence>
<keyword evidence="4 6" id="KW-0663">Pyridoxal phosphate</keyword>
<evidence type="ECO:0000313" key="9">
    <source>
        <dbReference type="Proteomes" id="UP000095256"/>
    </source>
</evidence>
<dbReference type="RefSeq" id="WP_069698550.1">
    <property type="nucleotide sequence ID" value="NZ_JAGGMA010000031.1"/>
</dbReference>
<evidence type="ECO:0000256" key="4">
    <source>
        <dbReference type="ARBA" id="ARBA00022898"/>
    </source>
</evidence>
<evidence type="ECO:0000256" key="7">
    <source>
        <dbReference type="RuleBase" id="RU000382"/>
    </source>
</evidence>
<name>A0A1E5KX78_9ENTE</name>
<dbReference type="InterPro" id="IPR002129">
    <property type="entry name" value="PyrdxlP-dep_de-COase"/>
</dbReference>
<dbReference type="GO" id="GO:0030170">
    <property type="term" value="F:pyridoxal phosphate binding"/>
    <property type="evidence" value="ECO:0007669"/>
    <property type="project" value="InterPro"/>
</dbReference>
<dbReference type="InterPro" id="IPR015421">
    <property type="entry name" value="PyrdxlP-dep_Trfase_major"/>
</dbReference>
<protein>
    <submittedName>
        <fullName evidence="8">Glutamate decarboxylase</fullName>
    </submittedName>
</protein>
<organism evidence="8 9">
    <name type="scientific">Enterococcus rivorum</name>
    <dbReference type="NCBI Taxonomy" id="762845"/>
    <lineage>
        <taxon>Bacteria</taxon>
        <taxon>Bacillati</taxon>
        <taxon>Bacillota</taxon>
        <taxon>Bacilli</taxon>
        <taxon>Lactobacillales</taxon>
        <taxon>Enterococcaceae</taxon>
        <taxon>Enterococcus</taxon>
    </lineage>
</organism>
<keyword evidence="3" id="KW-0210">Decarboxylase</keyword>
<dbReference type="PANTHER" id="PTHR45677">
    <property type="entry name" value="GLUTAMATE DECARBOXYLASE-RELATED"/>
    <property type="match status" value="1"/>
</dbReference>
<dbReference type="GO" id="GO:0019752">
    <property type="term" value="P:carboxylic acid metabolic process"/>
    <property type="evidence" value="ECO:0007669"/>
    <property type="project" value="InterPro"/>
</dbReference>
<dbReference type="Gene3D" id="3.40.640.10">
    <property type="entry name" value="Type I PLP-dependent aspartate aminotransferase-like (Major domain)"/>
    <property type="match status" value="1"/>
</dbReference>
<gene>
    <name evidence="8" type="ORF">BCR26_13355</name>
</gene>
<evidence type="ECO:0000256" key="2">
    <source>
        <dbReference type="ARBA" id="ARBA00009533"/>
    </source>
</evidence>
<comment type="caution">
    <text evidence="8">The sequence shown here is derived from an EMBL/GenBank/DDBJ whole genome shotgun (WGS) entry which is preliminary data.</text>
</comment>
<dbReference type="AlphaFoldDB" id="A0A1E5KX78"/>
<dbReference type="EMBL" id="MIEK01000022">
    <property type="protein sequence ID" value="OEH82474.1"/>
    <property type="molecule type" value="Genomic_DNA"/>
</dbReference>
<evidence type="ECO:0000256" key="6">
    <source>
        <dbReference type="PIRSR" id="PIRSR602129-50"/>
    </source>
</evidence>
<dbReference type="PANTHER" id="PTHR45677:SF8">
    <property type="entry name" value="CYSTEINE SULFINIC ACID DECARBOXYLASE"/>
    <property type="match status" value="1"/>
</dbReference>
<sequence>MENKSFLELENEFLNANETNYETFLSKLREVLDYDGNQIAPKSPITDFNYEEELSKHILAYEGEESKTVLKDFRTIFDGAIRPHSPYALFNMLPSPLLDTVAANTLTQLYNVNSLMDDFGGRVLLAEQQVSRSLGKLIGWDEATGISCNGGKLTLLYAIKSAIAKQAPRSTKEGVPSNLVVLTNESAHYCVEHVCSILGIGSKQCIRVPAQKDWQMDYDKLKEIVQEQVSKGKKIAAVICCGGTTINFAHDNTDKTHTIVTETLKELGETYLPHFHLDSVIGWLWFNFNSEDDYLSFDVEDSVRYKIEEVIKRQVGMEKFDSFGVDFHKNGLCPYSTSFFITKSKEAFNSLNDGSYSYSDEDYHYGKFRAYRYTIENSRPTMGISSAYVALRRLGISGFQKYLIELQEMSLQFKNAMENYPKLKLINDYSLGWEIVFLIDFQKVIENTTYSESNIAQGFIHYCWNKCNKGELVPLISFVPAYKVHANSAERTAYLLYPINLASKYEIESILNALLDVIAEFEKDLLNGDYIISQKAMEKPIR</sequence>
<dbReference type="Pfam" id="PF00282">
    <property type="entry name" value="Pyridoxal_deC"/>
    <property type="match status" value="2"/>
</dbReference>
<dbReference type="GO" id="GO:0005737">
    <property type="term" value="C:cytoplasm"/>
    <property type="evidence" value="ECO:0007669"/>
    <property type="project" value="TreeGrafter"/>
</dbReference>